<accession>A0A1J5RD25</accession>
<dbReference type="InterPro" id="IPR016181">
    <property type="entry name" value="Acyl_CoA_acyltransferase"/>
</dbReference>
<organism evidence="2">
    <name type="scientific">mine drainage metagenome</name>
    <dbReference type="NCBI Taxonomy" id="410659"/>
    <lineage>
        <taxon>unclassified sequences</taxon>
        <taxon>metagenomes</taxon>
        <taxon>ecological metagenomes</taxon>
    </lineage>
</organism>
<feature type="domain" description="N-acetyltransferase" evidence="1">
    <location>
        <begin position="11"/>
        <end position="152"/>
    </location>
</feature>
<dbReference type="EMBL" id="MLJW01000212">
    <property type="protein sequence ID" value="OIQ93234.1"/>
    <property type="molecule type" value="Genomic_DNA"/>
</dbReference>
<evidence type="ECO:0000313" key="2">
    <source>
        <dbReference type="EMBL" id="OIQ93234.1"/>
    </source>
</evidence>
<dbReference type="PROSITE" id="PS51186">
    <property type="entry name" value="GNAT"/>
    <property type="match status" value="1"/>
</dbReference>
<keyword evidence="2" id="KW-0808">Transferase</keyword>
<dbReference type="InterPro" id="IPR000182">
    <property type="entry name" value="GNAT_dom"/>
</dbReference>
<name>A0A1J5RD25_9ZZZZ</name>
<comment type="caution">
    <text evidence="2">The sequence shown here is derived from an EMBL/GenBank/DDBJ whole genome shotgun (WGS) entry which is preliminary data.</text>
</comment>
<dbReference type="SUPFAM" id="SSF55729">
    <property type="entry name" value="Acyl-CoA N-acyltransferases (Nat)"/>
    <property type="match status" value="1"/>
</dbReference>
<dbReference type="GO" id="GO:0016747">
    <property type="term" value="F:acyltransferase activity, transferring groups other than amino-acyl groups"/>
    <property type="evidence" value="ECO:0007669"/>
    <property type="project" value="InterPro"/>
</dbReference>
<keyword evidence="2" id="KW-0012">Acyltransferase</keyword>
<gene>
    <name evidence="2" type="ORF">GALL_248490</name>
</gene>
<evidence type="ECO:0000259" key="1">
    <source>
        <dbReference type="PROSITE" id="PS51186"/>
    </source>
</evidence>
<protein>
    <submittedName>
        <fullName evidence="2">Putative acyltransferase</fullName>
    </submittedName>
</protein>
<reference evidence="2" key="1">
    <citation type="submission" date="2016-10" db="EMBL/GenBank/DDBJ databases">
        <title>Sequence of Gallionella enrichment culture.</title>
        <authorList>
            <person name="Poehlein A."/>
            <person name="Muehling M."/>
            <person name="Daniel R."/>
        </authorList>
    </citation>
    <scope>NUCLEOTIDE SEQUENCE</scope>
</reference>
<dbReference type="CDD" id="cd04301">
    <property type="entry name" value="NAT_SF"/>
    <property type="match status" value="1"/>
</dbReference>
<dbReference type="Pfam" id="PF13673">
    <property type="entry name" value="Acetyltransf_10"/>
    <property type="match status" value="1"/>
</dbReference>
<proteinExistence type="predicted"/>
<dbReference type="Gene3D" id="3.40.630.30">
    <property type="match status" value="1"/>
</dbReference>
<sequence length="152" mass="17472">MHHLKYKWILKPFESLTPVELYALLRLRSEVFVVEQNCVFLDMDNKDQFSFHLLGYDGENLVASARLIAPGKVYNEMSIGRVVSSPTYRRSGAGRELMQVAIKKCYELFGDGPIKIGAQLYLKKFYESLGFTQSSDVYDEDGIDHIEMIKYS</sequence>
<dbReference type="AlphaFoldDB" id="A0A1J5RD25"/>